<accession>A0ABT2BFP5</accession>
<dbReference type="Proteomes" id="UP001205861">
    <property type="component" value="Unassembled WGS sequence"/>
</dbReference>
<proteinExistence type="predicted"/>
<protein>
    <submittedName>
        <fullName evidence="2">Uncharacterized protein</fullName>
    </submittedName>
</protein>
<gene>
    <name evidence="2" type="ORF">NX773_04015</name>
</gene>
<evidence type="ECO:0000313" key="2">
    <source>
        <dbReference type="EMBL" id="MCS0607334.1"/>
    </source>
</evidence>
<reference evidence="2 3" key="1">
    <citation type="submission" date="2022-08" db="EMBL/GenBank/DDBJ databases">
        <title>Reclassification of Massilia species as members of the genera Telluria, Duganella, Pseudoduganella, Mokoshia gen. nov. and Zemynaea gen. nov. using orthogonal and non-orthogonal genome-based approaches.</title>
        <authorList>
            <person name="Bowman J.P."/>
        </authorList>
    </citation>
    <scope>NUCLEOTIDE SEQUENCE [LARGE SCALE GENOMIC DNA]</scope>
    <source>
        <strain evidence="2 3">JCM 31607</strain>
    </source>
</reference>
<comment type="caution">
    <text evidence="2">The sequence shown here is derived from an EMBL/GenBank/DDBJ whole genome shotgun (WGS) entry which is preliminary data.</text>
</comment>
<keyword evidence="3" id="KW-1185">Reference proteome</keyword>
<keyword evidence="1" id="KW-0175">Coiled coil</keyword>
<sequence>MLDKLLHGSRAPDEHRYIDEGVARVLAFSPQLRTLRQAEARLAPAVGTAVRYLVGLAREVPQVREASAAAWASDPCIHAFFASPDDVAPAFSRSEDLRAFFDHYPDLPEAYALLGMAMTEKHILGVALEGDTMRRDVIQETISFSDHQVRVCGRTELELRQEIVRRLVDQLALEGMTRFAADQERRGELEKDQALLRTRLQLLERQGVGVRVALGDEERASEAEMERLRQQMADNGRELEALGMRAETLERQLGHLCAVLSEPAAHIYVERKSVRLNKMNVVLSPNSSEAGDDITFELARIPADPPRKRAFALVRFSRGELLPEESVLDRAARLLG</sequence>
<evidence type="ECO:0000313" key="3">
    <source>
        <dbReference type="Proteomes" id="UP001205861"/>
    </source>
</evidence>
<organism evidence="2 3">
    <name type="scientific">Massilia solisilvae</name>
    <dbReference type="NCBI Taxonomy" id="1811225"/>
    <lineage>
        <taxon>Bacteria</taxon>
        <taxon>Pseudomonadati</taxon>
        <taxon>Pseudomonadota</taxon>
        <taxon>Betaproteobacteria</taxon>
        <taxon>Burkholderiales</taxon>
        <taxon>Oxalobacteraceae</taxon>
        <taxon>Telluria group</taxon>
        <taxon>Massilia</taxon>
    </lineage>
</organism>
<name>A0ABT2BFP5_9BURK</name>
<evidence type="ECO:0000256" key="1">
    <source>
        <dbReference type="SAM" id="Coils"/>
    </source>
</evidence>
<dbReference type="EMBL" id="JANUGV010000001">
    <property type="protein sequence ID" value="MCS0607334.1"/>
    <property type="molecule type" value="Genomic_DNA"/>
</dbReference>
<feature type="coiled-coil region" evidence="1">
    <location>
        <begin position="186"/>
        <end position="231"/>
    </location>
</feature>